<protein>
    <submittedName>
        <fullName evidence="3">SRPBCC family protein</fullName>
    </submittedName>
</protein>
<sequence length="174" mass="19425">MPVYERETVVDAPFEEVWAFHSHHSGLEALTPDWMHLRVETAVGPDGEPDPETLEPGATIESTIAPFGVAPRQRWVSRIVAREEREGTATFSDEMVRGPFPKWVHTHTFEAVDGGAASESSGTSSERSSDGGTRIHDRVEYELPVVRGLLGPLGSIGFEPMFRYRHRKTKELLE</sequence>
<dbReference type="InterPro" id="IPR005031">
    <property type="entry name" value="COQ10_START"/>
</dbReference>
<proteinExistence type="predicted"/>
<name>A0ABD5Y1L4_9EURY</name>
<keyword evidence="4" id="KW-1185">Reference proteome</keyword>
<dbReference type="Pfam" id="PF03364">
    <property type="entry name" value="Polyketide_cyc"/>
    <property type="match status" value="1"/>
</dbReference>
<dbReference type="SUPFAM" id="SSF55961">
    <property type="entry name" value="Bet v1-like"/>
    <property type="match status" value="1"/>
</dbReference>
<feature type="compositionally biased region" description="Basic and acidic residues" evidence="1">
    <location>
        <begin position="127"/>
        <end position="136"/>
    </location>
</feature>
<accession>A0ABD5Y1L4</accession>
<gene>
    <name evidence="3" type="ORF">ACFQMA_06850</name>
</gene>
<comment type="caution">
    <text evidence="3">The sequence shown here is derived from an EMBL/GenBank/DDBJ whole genome shotgun (WGS) entry which is preliminary data.</text>
</comment>
<feature type="region of interest" description="Disordered" evidence="1">
    <location>
        <begin position="113"/>
        <end position="136"/>
    </location>
</feature>
<evidence type="ECO:0000313" key="4">
    <source>
        <dbReference type="Proteomes" id="UP001596432"/>
    </source>
</evidence>
<feature type="compositionally biased region" description="Low complexity" evidence="1">
    <location>
        <begin position="113"/>
        <end position="126"/>
    </location>
</feature>
<evidence type="ECO:0000259" key="2">
    <source>
        <dbReference type="Pfam" id="PF03364"/>
    </source>
</evidence>
<feature type="domain" description="Coenzyme Q-binding protein COQ10 START" evidence="2">
    <location>
        <begin position="10"/>
        <end position="159"/>
    </location>
</feature>
<dbReference type="InterPro" id="IPR023393">
    <property type="entry name" value="START-like_dom_sf"/>
</dbReference>
<dbReference type="GeneID" id="78819815"/>
<dbReference type="AlphaFoldDB" id="A0ABD5Y1L4"/>
<dbReference type="Proteomes" id="UP001596432">
    <property type="component" value="Unassembled WGS sequence"/>
</dbReference>
<dbReference type="RefSeq" id="WP_274325142.1">
    <property type="nucleotide sequence ID" value="NZ_CP118158.1"/>
</dbReference>
<dbReference type="EMBL" id="JBHTAS010000001">
    <property type="protein sequence ID" value="MFC7139556.1"/>
    <property type="molecule type" value="Genomic_DNA"/>
</dbReference>
<dbReference type="CDD" id="cd07820">
    <property type="entry name" value="SRPBCC_3"/>
    <property type="match status" value="1"/>
</dbReference>
<evidence type="ECO:0000313" key="3">
    <source>
        <dbReference type="EMBL" id="MFC7139556.1"/>
    </source>
</evidence>
<evidence type="ECO:0000256" key="1">
    <source>
        <dbReference type="SAM" id="MobiDB-lite"/>
    </source>
</evidence>
<dbReference type="Gene3D" id="3.30.530.20">
    <property type="match status" value="1"/>
</dbReference>
<reference evidence="3 4" key="1">
    <citation type="journal article" date="2019" name="Int. J. Syst. Evol. Microbiol.">
        <title>The Global Catalogue of Microorganisms (GCM) 10K type strain sequencing project: providing services to taxonomists for standard genome sequencing and annotation.</title>
        <authorList>
            <consortium name="The Broad Institute Genomics Platform"/>
            <consortium name="The Broad Institute Genome Sequencing Center for Infectious Disease"/>
            <person name="Wu L."/>
            <person name="Ma J."/>
        </authorList>
    </citation>
    <scope>NUCLEOTIDE SEQUENCE [LARGE SCALE GENOMIC DNA]</scope>
    <source>
        <strain evidence="3 4">XZYJT29</strain>
    </source>
</reference>
<organism evidence="3 4">
    <name type="scientific">Halosimplex aquaticum</name>
    <dbReference type="NCBI Taxonomy" id="3026162"/>
    <lineage>
        <taxon>Archaea</taxon>
        <taxon>Methanobacteriati</taxon>
        <taxon>Methanobacteriota</taxon>
        <taxon>Stenosarchaea group</taxon>
        <taxon>Halobacteria</taxon>
        <taxon>Halobacteriales</taxon>
        <taxon>Haloarculaceae</taxon>
        <taxon>Halosimplex</taxon>
    </lineage>
</organism>